<evidence type="ECO:0000313" key="1">
    <source>
        <dbReference type="EMBL" id="POR51063.1"/>
    </source>
</evidence>
<reference evidence="1 2" key="1">
    <citation type="submission" date="2018-01" db="EMBL/GenBank/DDBJ databases">
        <title>Genomic Encyclopedia of Type Strains, Phase III (KMG-III): the genomes of soil and plant-associated and newly described type strains.</title>
        <authorList>
            <person name="Whitman W."/>
        </authorList>
    </citation>
    <scope>NUCLEOTIDE SEQUENCE [LARGE SCALE GENOMIC DNA]</scope>
    <source>
        <strain evidence="1 2">JCM 18070</strain>
    </source>
</reference>
<keyword evidence="2" id="KW-1185">Reference proteome</keyword>
<organism evidence="1 2">
    <name type="scientific">Paraburkholderia eburnea</name>
    <dbReference type="NCBI Taxonomy" id="1189126"/>
    <lineage>
        <taxon>Bacteria</taxon>
        <taxon>Pseudomonadati</taxon>
        <taxon>Pseudomonadota</taxon>
        <taxon>Betaproteobacteria</taxon>
        <taxon>Burkholderiales</taxon>
        <taxon>Burkholderiaceae</taxon>
        <taxon>Paraburkholderia</taxon>
    </lineage>
</organism>
<accession>A0A2S4M8I4</accession>
<evidence type="ECO:0008006" key="3">
    <source>
        <dbReference type="Google" id="ProtNLM"/>
    </source>
</evidence>
<evidence type="ECO:0000313" key="2">
    <source>
        <dbReference type="Proteomes" id="UP000237381"/>
    </source>
</evidence>
<dbReference type="CDD" id="cd00085">
    <property type="entry name" value="HNHc"/>
    <property type="match status" value="1"/>
</dbReference>
<dbReference type="InterPro" id="IPR003615">
    <property type="entry name" value="HNH_nuc"/>
</dbReference>
<dbReference type="Proteomes" id="UP000237381">
    <property type="component" value="Unassembled WGS sequence"/>
</dbReference>
<gene>
    <name evidence="1" type="ORF">B0G62_10789</name>
</gene>
<comment type="caution">
    <text evidence="1">The sequence shown here is derived from an EMBL/GenBank/DDBJ whole genome shotgun (WGS) entry which is preliminary data.</text>
</comment>
<dbReference type="AlphaFoldDB" id="A0A2S4M8I4"/>
<protein>
    <recommendedName>
        <fullName evidence="3">HNH endonuclease</fullName>
    </recommendedName>
</protein>
<dbReference type="EMBL" id="PQGA01000007">
    <property type="protein sequence ID" value="POR51063.1"/>
    <property type="molecule type" value="Genomic_DNA"/>
</dbReference>
<name>A0A2S4M8I4_9BURK</name>
<dbReference type="RefSeq" id="WP_103705048.1">
    <property type="nucleotide sequence ID" value="NZ_PQGA01000007.1"/>
</dbReference>
<sequence>MNFKLPDFLTWSTFNGLRNKMGAPLIERFGAQHIVTEIDLPVIDRLQGAGIDVTAEQIQILDDGTLAYKGYRVLVYIRDVPSIGNRGSMPKYHFAHCRTLETMYRNQRSERYVVAISDSGFFHVNVLDSGIKSKPVQLDVCQNCLAHIRWKGFDMQMARPSRLSIVGQFRLSEFFDKYPKDLLAVKPIYTSDTAPINKYSDDWAEVSSRTRSQRGYRCEKCSIVLAGVASKYLHVHHRNGQKHDNNEANLAVLCIECHADEPLHGHMKGLPDYQEFTGRYRRYT</sequence>
<proteinExistence type="predicted"/>
<dbReference type="OrthoDB" id="9815372at2"/>